<organism evidence="9 10">
    <name type="scientific">Pseudoalteromonas ulvae</name>
    <dbReference type="NCBI Taxonomy" id="107327"/>
    <lineage>
        <taxon>Bacteria</taxon>
        <taxon>Pseudomonadati</taxon>
        <taxon>Pseudomonadota</taxon>
        <taxon>Gammaproteobacteria</taxon>
        <taxon>Alteromonadales</taxon>
        <taxon>Pseudoalteromonadaceae</taxon>
        <taxon>Pseudoalteromonas</taxon>
    </lineage>
</organism>
<accession>A0A244CPY4</accession>
<comment type="subcellular location">
    <subcellularLocation>
        <location evidence="1">Cell membrane</location>
        <topology evidence="1">Multi-pass membrane protein</topology>
    </subcellularLocation>
</comment>
<evidence type="ECO:0000313" key="10">
    <source>
        <dbReference type="Proteomes" id="UP000194841"/>
    </source>
</evidence>
<evidence type="ECO:0000256" key="4">
    <source>
        <dbReference type="ARBA" id="ARBA00022692"/>
    </source>
</evidence>
<dbReference type="InterPro" id="IPR003004">
    <property type="entry name" value="GspF/PilC"/>
</dbReference>
<feature type="transmembrane region" description="Helical" evidence="7">
    <location>
        <begin position="219"/>
        <end position="237"/>
    </location>
</feature>
<dbReference type="InterPro" id="IPR042094">
    <property type="entry name" value="T2SS_GspF_sf"/>
</dbReference>
<dbReference type="Gene3D" id="1.20.81.30">
    <property type="entry name" value="Type II secretion system (T2SS), domain F"/>
    <property type="match status" value="2"/>
</dbReference>
<keyword evidence="10" id="KW-1185">Reference proteome</keyword>
<protein>
    <submittedName>
        <fullName evidence="9">Secretion system protein</fullName>
    </submittedName>
</protein>
<feature type="domain" description="Type II secretion system protein GspF" evidence="8">
    <location>
        <begin position="68"/>
        <end position="190"/>
    </location>
</feature>
<comment type="similarity">
    <text evidence="2">Belongs to the GSP F family.</text>
</comment>
<feature type="transmembrane region" description="Helical" evidence="7">
    <location>
        <begin position="163"/>
        <end position="189"/>
    </location>
</feature>
<dbReference type="GO" id="GO:0005886">
    <property type="term" value="C:plasma membrane"/>
    <property type="evidence" value="ECO:0007669"/>
    <property type="project" value="UniProtKB-SubCell"/>
</dbReference>
<dbReference type="InterPro" id="IPR018076">
    <property type="entry name" value="T2SS_GspF_dom"/>
</dbReference>
<evidence type="ECO:0000313" key="9">
    <source>
        <dbReference type="EMBL" id="OUL57628.1"/>
    </source>
</evidence>
<evidence type="ECO:0000259" key="8">
    <source>
        <dbReference type="Pfam" id="PF00482"/>
    </source>
</evidence>
<dbReference type="AlphaFoldDB" id="A0A244CPY4"/>
<evidence type="ECO:0000256" key="2">
    <source>
        <dbReference type="ARBA" id="ARBA00005745"/>
    </source>
</evidence>
<gene>
    <name evidence="9" type="ORF">B1199_11215</name>
</gene>
<evidence type="ECO:0000256" key="5">
    <source>
        <dbReference type="ARBA" id="ARBA00022989"/>
    </source>
</evidence>
<dbReference type="OrthoDB" id="9805682at2"/>
<reference evidence="9 10" key="1">
    <citation type="submission" date="2017-02" db="EMBL/GenBank/DDBJ databases">
        <title>Pseudoalteromonas ulvae TC14 Genome.</title>
        <authorList>
            <person name="Molmeret M."/>
        </authorList>
    </citation>
    <scope>NUCLEOTIDE SEQUENCE [LARGE SCALE GENOMIC DNA]</scope>
    <source>
        <strain evidence="9">TC14</strain>
    </source>
</reference>
<keyword evidence="3" id="KW-1003">Cell membrane</keyword>
<name>A0A244CPY4_PSEDV</name>
<evidence type="ECO:0000256" key="7">
    <source>
        <dbReference type="SAM" id="Phobius"/>
    </source>
</evidence>
<dbReference type="Pfam" id="PF00482">
    <property type="entry name" value="T2SSF"/>
    <property type="match status" value="2"/>
</dbReference>
<dbReference type="PRINTS" id="PR00812">
    <property type="entry name" value="BCTERIALGSPF"/>
</dbReference>
<keyword evidence="5 7" id="KW-1133">Transmembrane helix</keyword>
<proteinExistence type="inferred from homology"/>
<dbReference type="RefSeq" id="WP_086744214.1">
    <property type="nucleotide sequence ID" value="NZ_MWPV01000003.1"/>
</dbReference>
<dbReference type="PANTHER" id="PTHR30012">
    <property type="entry name" value="GENERAL SECRETION PATHWAY PROTEIN"/>
    <property type="match status" value="1"/>
</dbReference>
<dbReference type="Proteomes" id="UP000194841">
    <property type="component" value="Unassembled WGS sequence"/>
</dbReference>
<dbReference type="EMBL" id="MWPV01000003">
    <property type="protein sequence ID" value="OUL57628.1"/>
    <property type="molecule type" value="Genomic_DNA"/>
</dbReference>
<feature type="transmembrane region" description="Helical" evidence="7">
    <location>
        <begin position="372"/>
        <end position="395"/>
    </location>
</feature>
<feature type="domain" description="Type II secretion system protein GspF" evidence="8">
    <location>
        <begin position="273"/>
        <end position="390"/>
    </location>
</feature>
<evidence type="ECO:0000256" key="6">
    <source>
        <dbReference type="ARBA" id="ARBA00023136"/>
    </source>
</evidence>
<sequence>MPLFIYKAYDNSGAKVDGQIEAADQSNAIQLLKKQHLLAYEIKAFDDSGVGLFAFQQKINLADLEFLTSELSLLLESGVRIDRGLDIIRKTKAKPALAKMLSEISHAIKKGASLSAACRAHPDVFDGLYCNLIELGEASGNLSEIFAGLAKDLKFKRELQRKIIGSLTYPLVILSVCLLSIFFIFNFIIPKMADMFSDAELLPWYTQAMLSISAWMTEYQGLLILAMIALVVFSIWLSKQSGFQKWWQRIALTLPVVAKAIITVERIRFNSGLSLMVKAGVPIDQALELSAGNIKNQYLNREMQIARQKVKRGNLLTPALQQTSLYPAFYISLLEVGEESGNLERVFDEIANRSRQDFETWTDNMTTLIEPLMILFMGGFVGGVVVMMLMSMVSINDIGL</sequence>
<evidence type="ECO:0000256" key="3">
    <source>
        <dbReference type="ARBA" id="ARBA00022475"/>
    </source>
</evidence>
<dbReference type="PANTHER" id="PTHR30012:SF0">
    <property type="entry name" value="TYPE II SECRETION SYSTEM PROTEIN F-RELATED"/>
    <property type="match status" value="1"/>
</dbReference>
<evidence type="ECO:0000256" key="1">
    <source>
        <dbReference type="ARBA" id="ARBA00004651"/>
    </source>
</evidence>
<keyword evidence="6 7" id="KW-0472">Membrane</keyword>
<comment type="caution">
    <text evidence="9">The sequence shown here is derived from an EMBL/GenBank/DDBJ whole genome shotgun (WGS) entry which is preliminary data.</text>
</comment>
<keyword evidence="4 7" id="KW-0812">Transmembrane</keyword>